<dbReference type="Pfam" id="PF00069">
    <property type="entry name" value="Pkinase"/>
    <property type="match status" value="1"/>
</dbReference>
<dbReference type="Gene3D" id="1.10.510.10">
    <property type="entry name" value="Transferase(Phosphotransferase) domain 1"/>
    <property type="match status" value="1"/>
</dbReference>
<keyword evidence="3" id="KW-0808">Transferase</keyword>
<evidence type="ECO:0000256" key="1">
    <source>
        <dbReference type="SAM" id="MobiDB-lite"/>
    </source>
</evidence>
<gene>
    <name evidence="3" type="ORF">TRFO_11460</name>
</gene>
<dbReference type="GO" id="GO:0004672">
    <property type="term" value="F:protein kinase activity"/>
    <property type="evidence" value="ECO:0007669"/>
    <property type="project" value="InterPro"/>
</dbReference>
<dbReference type="RefSeq" id="XP_068347116.1">
    <property type="nucleotide sequence ID" value="XM_068496047.1"/>
</dbReference>
<dbReference type="InterPro" id="IPR008271">
    <property type="entry name" value="Ser/Thr_kinase_AS"/>
</dbReference>
<dbReference type="SUPFAM" id="SSF56112">
    <property type="entry name" value="Protein kinase-like (PK-like)"/>
    <property type="match status" value="1"/>
</dbReference>
<keyword evidence="3" id="KW-0418">Kinase</keyword>
<dbReference type="Proteomes" id="UP000179807">
    <property type="component" value="Unassembled WGS sequence"/>
</dbReference>
<dbReference type="PROSITE" id="PS00108">
    <property type="entry name" value="PROTEIN_KINASE_ST"/>
    <property type="match status" value="1"/>
</dbReference>
<name>A0A1J4J8G1_9EUKA</name>
<protein>
    <submittedName>
        <fullName evidence="3">CAMK family protein kinase</fullName>
    </submittedName>
</protein>
<feature type="region of interest" description="Disordered" evidence="1">
    <location>
        <begin position="287"/>
        <end position="310"/>
    </location>
</feature>
<dbReference type="EMBL" id="MLAK01001359">
    <property type="protein sequence ID" value="OHS93979.1"/>
    <property type="molecule type" value="Genomic_DNA"/>
</dbReference>
<reference evidence="3" key="1">
    <citation type="submission" date="2016-10" db="EMBL/GenBank/DDBJ databases">
        <authorList>
            <person name="Benchimol M."/>
            <person name="Almeida L.G."/>
            <person name="Vasconcelos A.T."/>
            <person name="Perreira-Neves A."/>
            <person name="Rosa I.A."/>
            <person name="Tasca T."/>
            <person name="Bogo M.R."/>
            <person name="de Souza W."/>
        </authorList>
    </citation>
    <scope>NUCLEOTIDE SEQUENCE [LARGE SCALE GENOMIC DNA]</scope>
    <source>
        <strain evidence="3">K</strain>
    </source>
</reference>
<evidence type="ECO:0000313" key="4">
    <source>
        <dbReference type="Proteomes" id="UP000179807"/>
    </source>
</evidence>
<organism evidence="3 4">
    <name type="scientific">Tritrichomonas foetus</name>
    <dbReference type="NCBI Taxonomy" id="1144522"/>
    <lineage>
        <taxon>Eukaryota</taxon>
        <taxon>Metamonada</taxon>
        <taxon>Parabasalia</taxon>
        <taxon>Tritrichomonadida</taxon>
        <taxon>Tritrichomonadidae</taxon>
        <taxon>Tritrichomonas</taxon>
    </lineage>
</organism>
<feature type="compositionally biased region" description="Polar residues" evidence="1">
    <location>
        <begin position="293"/>
        <end position="306"/>
    </location>
</feature>
<dbReference type="GeneID" id="94830751"/>
<feature type="domain" description="Protein kinase" evidence="2">
    <location>
        <begin position="1"/>
        <end position="234"/>
    </location>
</feature>
<keyword evidence="4" id="KW-1185">Reference proteome</keyword>
<evidence type="ECO:0000259" key="2">
    <source>
        <dbReference type="PROSITE" id="PS50011"/>
    </source>
</evidence>
<sequence>MLVHSNRYQCELVAKVSEKVQGCEEVNDAEVSNLVRLNHPNIISMYEYFTDDIFLYIILEYCPGGSLNDVVKAIGPLKSDNLIKACYQILLALRHCHGMGIAHRDLKPANVLVDKNNRCKLADFGISNLIKEKQSTTFGGTKPYMAPEILLHCQHDPFKADVWSLAVTFFQLATGSFPWNTVNEKEMTLAITMGIVSYNKTKLKKDFVQLLRAMFEVNPDKMPDVEWVLEQPIFEKMKEHTQRKRLGLSSSRSMGSQLNLASYVTKNCSPGNQGGPSIPLNSIMEDEEENKEVNQPSKTSTPQGSGSAHMAPSVIASLNAKQDIGNKGGLTTSPTASSYQQQGSVLLTGQIEEDEFHEECPCGYRKTKKTVKSLAKSGSVLSFQGVKKTQSKMALNLALPTFA</sequence>
<dbReference type="AlphaFoldDB" id="A0A1J4J8G1"/>
<dbReference type="PROSITE" id="PS50011">
    <property type="entry name" value="PROTEIN_KINASE_DOM"/>
    <property type="match status" value="1"/>
</dbReference>
<comment type="caution">
    <text evidence="3">The sequence shown here is derived from an EMBL/GenBank/DDBJ whole genome shotgun (WGS) entry which is preliminary data.</text>
</comment>
<dbReference type="InterPro" id="IPR000719">
    <property type="entry name" value="Prot_kinase_dom"/>
</dbReference>
<dbReference type="VEuPathDB" id="TrichDB:TRFO_11460"/>
<dbReference type="SMART" id="SM00220">
    <property type="entry name" value="S_TKc"/>
    <property type="match status" value="1"/>
</dbReference>
<dbReference type="GO" id="GO:0005524">
    <property type="term" value="F:ATP binding"/>
    <property type="evidence" value="ECO:0007669"/>
    <property type="project" value="InterPro"/>
</dbReference>
<dbReference type="PANTHER" id="PTHR24362">
    <property type="entry name" value="SERINE/THREONINE-PROTEIN KINASE NEK"/>
    <property type="match status" value="1"/>
</dbReference>
<dbReference type="OrthoDB" id="541276at2759"/>
<dbReference type="InterPro" id="IPR011009">
    <property type="entry name" value="Kinase-like_dom_sf"/>
</dbReference>
<evidence type="ECO:0000313" key="3">
    <source>
        <dbReference type="EMBL" id="OHS93979.1"/>
    </source>
</evidence>
<dbReference type="PANTHER" id="PTHR24362:SF309">
    <property type="entry name" value="PROTEIN KINASE DOMAIN-CONTAINING PROTEIN"/>
    <property type="match status" value="1"/>
</dbReference>
<proteinExistence type="predicted"/>
<accession>A0A1J4J8G1</accession>